<proteinExistence type="predicted"/>
<dbReference type="SUPFAM" id="SSF144083">
    <property type="entry name" value="Magnesium transport protein CorA, transmembrane region"/>
    <property type="match status" value="1"/>
</dbReference>
<keyword evidence="3" id="KW-0963">Cytoplasm</keyword>
<dbReference type="EMBL" id="KZ107856">
    <property type="protein sequence ID" value="OSS44724.1"/>
    <property type="molecule type" value="Genomic_DNA"/>
</dbReference>
<evidence type="ECO:0000256" key="7">
    <source>
        <dbReference type="ARBA" id="ARBA00023136"/>
    </source>
</evidence>
<dbReference type="Proteomes" id="UP000193240">
    <property type="component" value="Unassembled WGS sequence"/>
</dbReference>
<dbReference type="GO" id="GO:0046873">
    <property type="term" value="F:metal ion transmembrane transporter activity"/>
    <property type="evidence" value="ECO:0007669"/>
    <property type="project" value="InterPro"/>
</dbReference>
<protein>
    <recommendedName>
        <fullName evidence="15">S1 motif domain-containing protein</fullName>
    </recommendedName>
</protein>
<dbReference type="PANTHER" id="PTHR12686">
    <property type="entry name" value="3'-5' EXORIBONUCLEASE CSL4-RELATED"/>
    <property type="match status" value="1"/>
</dbReference>
<feature type="region of interest" description="Disordered" evidence="8">
    <location>
        <begin position="44"/>
        <end position="80"/>
    </location>
</feature>
<sequence>MALPSIALPGQLLGSAEKYFPGPGTHMHESSIYASIAGPVITSAAPKTPTPRASPLLSIQKPSASSSSASDPGILGTGSGGGGTILPEVNSVVLALITRLGPRFATAEILVVDGVVCRESFQGQIRREDIRATEKDKIKMEESFRVGDLVRGTVISLGDQSNYYVSTSENEFGVVSARSEEGRLMYPVSWKEFRDPTIKAQIEEIYRLRHRDTLAEAVKDDKFSLTDVNGNIILPSLWDQVVQAGATLQVVIPTEILNPEIAAAYPVTENIEVVIPPGTDPPSGASSTHADPTLDPWYASDDEEVSSNDSSESESSLDLESVSSSSETSDDSLSGKPEPARVATIPTDSDGNNLIFSVNTSSIRPLDHNQANPTKAPNTRDPQQLVGNIDSISIGKANTVQNDGRTILQLHQLLGPKTTSVNLDERMRWVHLRSEPMDLRGFRDTCLSIAGISGRLQELVRKTFDKVEKEKLKVFLGGVFVEPGTVLRVDEDCVPDPSSVTFSCVPYFDLQTFSTKKSTAGQALRAPSRSLMQSYYPYEPVDERDSEQAYQKFDNEKRGALVYVPNLWVVNIGSDIVATCSHQSLHEGFGQSIKLRNVDSDYTKDGILRRDIRLTDWDGRQMIYNAAECRSFFQLEQKIKEMRREHHRSDSFRDARRLDLTWKIRDGKVKVTPGLWAGILCQRDSFYIDVILESGATKAMIGKHDVQPPVSHAALSRPFFDWPLKSNSDTTDMTSRPAEKSNTAAQCLDHVEKAMLSEVLSEYSLFGAVIEKAFTSTEYYRNLPQSTAEEVKSSFQALKSGTKAEDKSNKNYWSSHGTRIARYQETIVEKAIELYALKCKTFALFVDDCNNTLLRKTWAAIQSVCSISGLVSGWAPHVSTPTDASASADPSSAKRRWFVRPDLSNKDASKPTQTLQSSFERCRKCQSAVGYTTSQEASLHVQKHLKRMSNIDASKLDPEDSIVDYDQLRMEVWTKGCADILSEACQEAQQLYNSTKDLSDGVMNEDGEMSDLYTLPRSLLDAFRQLVVFYFAVERAMFYTQETFKEDAIKIEDENPSSIDGVPFSSNDLQVIHMFGKGVWQALATTRKELCSMAKSPEPVNAFERISLSPEYVCGWYMRRLIVKPLQNHMTVSDMYREYLSTIQFQVNHRPSKRLLRSINLLQEELAALQEVNYQQVKLVTNYISVLDDMTYKSDIPSRRAMFPYERLLLQSCQDFLGMTAQEYRYLLARCGPLSDSTKQSLEITEEDHGKAIMVFTIVTVIFLPLSFVTSFLGMNTTDIRDMGSSSSLFWTIAIPLTAITMASVLYIGYNGDDLRDFFDMLYRTATGKQSRSAGARGISVAQRTLARKQTNGTNTSLDFSSIADEAEFADPRPEAYHHTARTEPPNYSQRINTIRAPTSSLQWTPYGGVNSQYAEEDEEWINISDPIYEVARSRNRQETRTYAPVPPPPPPPMPVTVMPAPPPPPPVARRSTRPAAAYTERVHFDEDVPAGNQYQWVKKGHRHHRSARHVQRPRDRTRDEREERYRDYVR</sequence>
<evidence type="ECO:0000256" key="9">
    <source>
        <dbReference type="SAM" id="Phobius"/>
    </source>
</evidence>
<feature type="domain" description="Exosome complex component N-terminal" evidence="11">
    <location>
        <begin position="6"/>
        <end position="41"/>
    </location>
</feature>
<evidence type="ECO:0000256" key="4">
    <source>
        <dbReference type="ARBA" id="ARBA00022692"/>
    </source>
</evidence>
<dbReference type="InterPro" id="IPR054464">
    <property type="entry name" value="ULD_fung"/>
</dbReference>
<name>A0A1Y2LL50_EPING</name>
<dbReference type="CDD" id="cd05791">
    <property type="entry name" value="S1_CSL4"/>
    <property type="match status" value="1"/>
</dbReference>
<feature type="transmembrane region" description="Helical" evidence="9">
    <location>
        <begin position="1288"/>
        <end position="1310"/>
    </location>
</feature>
<dbReference type="InterPro" id="IPR012340">
    <property type="entry name" value="NA-bd_OB-fold"/>
</dbReference>
<dbReference type="InterPro" id="IPR045863">
    <property type="entry name" value="CorA_TM1_TM2"/>
</dbReference>
<evidence type="ECO:0000259" key="12">
    <source>
        <dbReference type="Pfam" id="PF22893"/>
    </source>
</evidence>
<dbReference type="Gene3D" id="2.40.50.140">
    <property type="entry name" value="Nucleic acid-binding proteins"/>
    <property type="match status" value="1"/>
</dbReference>
<evidence type="ECO:0000256" key="8">
    <source>
        <dbReference type="SAM" id="MobiDB-lite"/>
    </source>
</evidence>
<feature type="domain" description="Ubiquitin-like" evidence="12">
    <location>
        <begin position="207"/>
        <end position="251"/>
    </location>
</feature>
<dbReference type="OMA" id="YFQMEAK"/>
<dbReference type="InterPro" id="IPR019495">
    <property type="entry name" value="EXOSC1_C"/>
</dbReference>
<dbReference type="Pfam" id="PF22893">
    <property type="entry name" value="ULD_2"/>
    <property type="match status" value="1"/>
</dbReference>
<keyword evidence="7 9" id="KW-0472">Membrane</keyword>
<feature type="compositionally biased region" description="Polar residues" evidence="8">
    <location>
        <begin position="346"/>
        <end position="384"/>
    </location>
</feature>
<feature type="domain" description="Exosome complex component CSL4 C-terminal" evidence="10">
    <location>
        <begin position="119"/>
        <end position="157"/>
    </location>
</feature>
<accession>A0A1Y2LL50</accession>
<dbReference type="InterPro" id="IPR025721">
    <property type="entry name" value="Exosome_cplx_N_dom"/>
</dbReference>
<keyword evidence="6 9" id="KW-1133">Transmembrane helix</keyword>
<dbReference type="Gene3D" id="2.40.50.100">
    <property type="match status" value="1"/>
</dbReference>
<evidence type="ECO:0000313" key="13">
    <source>
        <dbReference type="EMBL" id="OSS44724.1"/>
    </source>
</evidence>
<dbReference type="GO" id="GO:0016020">
    <property type="term" value="C:membrane"/>
    <property type="evidence" value="ECO:0007669"/>
    <property type="project" value="UniProtKB-SubCell"/>
</dbReference>
<dbReference type="GO" id="GO:0000176">
    <property type="term" value="C:nuclear exosome (RNase complex)"/>
    <property type="evidence" value="ECO:0007669"/>
    <property type="project" value="TreeGrafter"/>
</dbReference>
<dbReference type="GO" id="GO:0005737">
    <property type="term" value="C:cytoplasm"/>
    <property type="evidence" value="ECO:0007669"/>
    <property type="project" value="TreeGrafter"/>
</dbReference>
<feature type="region of interest" description="Disordered" evidence="8">
    <location>
        <begin position="275"/>
        <end position="384"/>
    </location>
</feature>
<gene>
    <name evidence="13" type="ORF">B5807_10466</name>
</gene>
<dbReference type="GO" id="GO:0005730">
    <property type="term" value="C:nucleolus"/>
    <property type="evidence" value="ECO:0007669"/>
    <property type="project" value="UniProtKB-SubCell"/>
</dbReference>
<evidence type="ECO:0000256" key="5">
    <source>
        <dbReference type="ARBA" id="ARBA00022835"/>
    </source>
</evidence>
<evidence type="ECO:0000256" key="3">
    <source>
        <dbReference type="ARBA" id="ARBA00022490"/>
    </source>
</evidence>
<comment type="subcellular location">
    <subcellularLocation>
        <location evidence="1">Membrane</location>
        <topology evidence="1">Multi-pass membrane protein</topology>
    </subcellularLocation>
    <subcellularLocation>
        <location evidence="2">Nucleus</location>
        <location evidence="2">Nucleolus</location>
    </subcellularLocation>
</comment>
<feature type="compositionally biased region" description="Basic and acidic residues" evidence="8">
    <location>
        <begin position="1513"/>
        <end position="1531"/>
    </location>
</feature>
<keyword evidence="14" id="KW-1185">Reference proteome</keyword>
<dbReference type="GO" id="GO:0006396">
    <property type="term" value="P:RNA processing"/>
    <property type="evidence" value="ECO:0007669"/>
    <property type="project" value="InterPro"/>
</dbReference>
<evidence type="ECO:0000313" key="14">
    <source>
        <dbReference type="Proteomes" id="UP000193240"/>
    </source>
</evidence>
<dbReference type="Pfam" id="PF10447">
    <property type="entry name" value="EXOSC1"/>
    <property type="match status" value="1"/>
</dbReference>
<feature type="region of interest" description="Disordered" evidence="8">
    <location>
        <begin position="1487"/>
        <end position="1531"/>
    </location>
</feature>
<dbReference type="InterPro" id="IPR039771">
    <property type="entry name" value="Csl4"/>
</dbReference>
<dbReference type="Pfam" id="PF14382">
    <property type="entry name" value="ECR1_N"/>
    <property type="match status" value="1"/>
</dbReference>
<evidence type="ECO:0000259" key="10">
    <source>
        <dbReference type="Pfam" id="PF10447"/>
    </source>
</evidence>
<evidence type="ECO:0000259" key="11">
    <source>
        <dbReference type="Pfam" id="PF14382"/>
    </source>
</evidence>
<dbReference type="SUPFAM" id="SSF110324">
    <property type="entry name" value="Ribosomal L27 protein-like"/>
    <property type="match status" value="1"/>
</dbReference>
<dbReference type="PANTHER" id="PTHR12686:SF8">
    <property type="entry name" value="EXOSOME COMPLEX COMPONENT CSL4"/>
    <property type="match status" value="1"/>
</dbReference>
<evidence type="ECO:0000256" key="1">
    <source>
        <dbReference type="ARBA" id="ARBA00004141"/>
    </source>
</evidence>
<dbReference type="STRING" id="105696.A0A1Y2LL50"/>
<evidence type="ECO:0008006" key="15">
    <source>
        <dbReference type="Google" id="ProtNLM"/>
    </source>
</evidence>
<dbReference type="InParanoid" id="A0A1Y2LL50"/>
<keyword evidence="4 9" id="KW-0812">Transmembrane</keyword>
<keyword evidence="5" id="KW-0271">Exosome</keyword>
<evidence type="ECO:0000256" key="6">
    <source>
        <dbReference type="ARBA" id="ARBA00022989"/>
    </source>
</evidence>
<dbReference type="GO" id="GO:0003723">
    <property type="term" value="F:RNA binding"/>
    <property type="evidence" value="ECO:0007669"/>
    <property type="project" value="InterPro"/>
</dbReference>
<dbReference type="Pfam" id="PF01544">
    <property type="entry name" value="CorA"/>
    <property type="match status" value="1"/>
</dbReference>
<feature type="compositionally biased region" description="Low complexity" evidence="8">
    <location>
        <begin position="318"/>
        <end position="334"/>
    </location>
</feature>
<dbReference type="Gene3D" id="1.20.58.340">
    <property type="entry name" value="Magnesium transport protein CorA, transmembrane region"/>
    <property type="match status" value="1"/>
</dbReference>
<feature type="compositionally biased region" description="Low complexity" evidence="8">
    <location>
        <begin position="63"/>
        <end position="74"/>
    </location>
</feature>
<feature type="compositionally biased region" description="Acidic residues" evidence="8">
    <location>
        <begin position="300"/>
        <end position="317"/>
    </location>
</feature>
<evidence type="ECO:0000256" key="2">
    <source>
        <dbReference type="ARBA" id="ARBA00004604"/>
    </source>
</evidence>
<feature type="transmembrane region" description="Helical" evidence="9">
    <location>
        <begin position="1252"/>
        <end position="1276"/>
    </location>
</feature>
<feature type="compositionally biased region" description="Basic residues" evidence="8">
    <location>
        <begin position="1499"/>
        <end position="1512"/>
    </location>
</feature>
<dbReference type="InterPro" id="IPR002523">
    <property type="entry name" value="MgTranspt_CorA/ZnTranspt_ZntB"/>
</dbReference>
<dbReference type="SUPFAM" id="SSF50249">
    <property type="entry name" value="Nucleic acid-binding proteins"/>
    <property type="match status" value="1"/>
</dbReference>
<reference evidence="13 14" key="1">
    <citation type="journal article" date="2017" name="Genome Announc.">
        <title>Genome sequence of the saprophytic ascomycete Epicoccum nigrum ICMP 19927 strain isolated from New Zealand.</title>
        <authorList>
            <person name="Fokin M."/>
            <person name="Fleetwood D."/>
            <person name="Weir B.S."/>
            <person name="Villas-Boas S.G."/>
        </authorList>
    </citation>
    <scope>NUCLEOTIDE SEQUENCE [LARGE SCALE GENOMIC DNA]</scope>
    <source>
        <strain evidence="13 14">ICMP 19927</strain>
    </source>
</reference>
<organism evidence="13 14">
    <name type="scientific">Epicoccum nigrum</name>
    <name type="common">Soil fungus</name>
    <name type="synonym">Epicoccum purpurascens</name>
    <dbReference type="NCBI Taxonomy" id="105696"/>
    <lineage>
        <taxon>Eukaryota</taxon>
        <taxon>Fungi</taxon>
        <taxon>Dikarya</taxon>
        <taxon>Ascomycota</taxon>
        <taxon>Pezizomycotina</taxon>
        <taxon>Dothideomycetes</taxon>
        <taxon>Pleosporomycetidae</taxon>
        <taxon>Pleosporales</taxon>
        <taxon>Pleosporineae</taxon>
        <taxon>Didymellaceae</taxon>
        <taxon>Epicoccum</taxon>
    </lineage>
</organism>